<reference evidence="2" key="1">
    <citation type="journal article" date="2022" name="bioRxiv">
        <title>Sequencing and chromosome-scale assembly of the giantPleurodeles waltlgenome.</title>
        <authorList>
            <person name="Brown T."/>
            <person name="Elewa A."/>
            <person name="Iarovenko S."/>
            <person name="Subramanian E."/>
            <person name="Araus A.J."/>
            <person name="Petzold A."/>
            <person name="Susuki M."/>
            <person name="Suzuki K.-i.T."/>
            <person name="Hayashi T."/>
            <person name="Toyoda A."/>
            <person name="Oliveira C."/>
            <person name="Osipova E."/>
            <person name="Leigh N.D."/>
            <person name="Simon A."/>
            <person name="Yun M.H."/>
        </authorList>
    </citation>
    <scope>NUCLEOTIDE SEQUENCE</scope>
    <source>
        <strain evidence="2">20211129_DDA</strain>
        <tissue evidence="2">Liver</tissue>
    </source>
</reference>
<proteinExistence type="predicted"/>
<feature type="chain" id="PRO_5043664281" evidence="1">
    <location>
        <begin position="25"/>
        <end position="93"/>
    </location>
</feature>
<sequence>MPGARKWHSLLAILLILLPPPAQGAPSKEEELQGEKRTLLELIKHVTVERSSGRAASRRYSIRETPELQQRARPTELAEPTLRQNNRRAVGWL</sequence>
<gene>
    <name evidence="2" type="ORF">NDU88_001068</name>
</gene>
<protein>
    <submittedName>
        <fullName evidence="2">Uncharacterized protein</fullName>
    </submittedName>
</protein>
<comment type="caution">
    <text evidence="2">The sequence shown here is derived from an EMBL/GenBank/DDBJ whole genome shotgun (WGS) entry which is preliminary data.</text>
</comment>
<dbReference type="EMBL" id="JANPWB010000004">
    <property type="protein sequence ID" value="KAJ1191752.1"/>
    <property type="molecule type" value="Genomic_DNA"/>
</dbReference>
<accession>A0AAV7URT6</accession>
<keyword evidence="3" id="KW-1185">Reference proteome</keyword>
<evidence type="ECO:0000313" key="2">
    <source>
        <dbReference type="EMBL" id="KAJ1191752.1"/>
    </source>
</evidence>
<feature type="signal peptide" evidence="1">
    <location>
        <begin position="1"/>
        <end position="24"/>
    </location>
</feature>
<name>A0AAV7URT6_PLEWA</name>
<keyword evidence="1" id="KW-0732">Signal</keyword>
<dbReference type="AlphaFoldDB" id="A0AAV7URT6"/>
<dbReference type="Proteomes" id="UP001066276">
    <property type="component" value="Chromosome 2_2"/>
</dbReference>
<evidence type="ECO:0000256" key="1">
    <source>
        <dbReference type="SAM" id="SignalP"/>
    </source>
</evidence>
<organism evidence="2 3">
    <name type="scientific">Pleurodeles waltl</name>
    <name type="common">Iberian ribbed newt</name>
    <dbReference type="NCBI Taxonomy" id="8319"/>
    <lineage>
        <taxon>Eukaryota</taxon>
        <taxon>Metazoa</taxon>
        <taxon>Chordata</taxon>
        <taxon>Craniata</taxon>
        <taxon>Vertebrata</taxon>
        <taxon>Euteleostomi</taxon>
        <taxon>Amphibia</taxon>
        <taxon>Batrachia</taxon>
        <taxon>Caudata</taxon>
        <taxon>Salamandroidea</taxon>
        <taxon>Salamandridae</taxon>
        <taxon>Pleurodelinae</taxon>
        <taxon>Pleurodeles</taxon>
    </lineage>
</organism>
<evidence type="ECO:0000313" key="3">
    <source>
        <dbReference type="Proteomes" id="UP001066276"/>
    </source>
</evidence>